<gene>
    <name evidence="2" type="ORF">Sar04_17280</name>
</gene>
<dbReference type="Proteomes" id="UP000677457">
    <property type="component" value="Unassembled WGS sequence"/>
</dbReference>
<keyword evidence="1" id="KW-0472">Membrane</keyword>
<organism evidence="2 3">
    <name type="scientific">Salinispora arenicola</name>
    <dbReference type="NCBI Taxonomy" id="168697"/>
    <lineage>
        <taxon>Bacteria</taxon>
        <taxon>Bacillati</taxon>
        <taxon>Actinomycetota</taxon>
        <taxon>Actinomycetes</taxon>
        <taxon>Micromonosporales</taxon>
        <taxon>Micromonosporaceae</taxon>
        <taxon>Salinispora</taxon>
    </lineage>
</organism>
<dbReference type="RefSeq" id="WP_018723269.1">
    <property type="nucleotide sequence ID" value="NZ_BOQM01000010.1"/>
</dbReference>
<accession>A0ABQ4JSZ9</accession>
<evidence type="ECO:0000313" key="2">
    <source>
        <dbReference type="EMBL" id="GIM84427.1"/>
    </source>
</evidence>
<proteinExistence type="predicted"/>
<name>A0ABQ4JSZ9_SALAC</name>
<dbReference type="EMBL" id="BOQM01000010">
    <property type="protein sequence ID" value="GIM84427.1"/>
    <property type="molecule type" value="Genomic_DNA"/>
</dbReference>
<keyword evidence="1" id="KW-1133">Transmembrane helix</keyword>
<sequence>MLEAARVVLRYRRIAARRNRISLVCLCLAAGLSVYAVAVVLF</sequence>
<evidence type="ECO:0000256" key="1">
    <source>
        <dbReference type="SAM" id="Phobius"/>
    </source>
</evidence>
<feature type="transmembrane region" description="Helical" evidence="1">
    <location>
        <begin position="21"/>
        <end position="41"/>
    </location>
</feature>
<reference evidence="2 3" key="1">
    <citation type="submission" date="2021-03" db="EMBL/GenBank/DDBJ databases">
        <title>Whole genome shotgun sequence of Salinispora arenicola NBRC 105043.</title>
        <authorList>
            <person name="Komaki H."/>
            <person name="Tamura T."/>
        </authorList>
    </citation>
    <scope>NUCLEOTIDE SEQUENCE [LARGE SCALE GENOMIC DNA]</scope>
    <source>
        <strain evidence="2 3">NBRC 105043</strain>
    </source>
</reference>
<comment type="caution">
    <text evidence="2">The sequence shown here is derived from an EMBL/GenBank/DDBJ whole genome shotgun (WGS) entry which is preliminary data.</text>
</comment>
<protein>
    <submittedName>
        <fullName evidence="2">Uncharacterized protein</fullName>
    </submittedName>
</protein>
<dbReference type="GeneID" id="93774368"/>
<evidence type="ECO:0000313" key="3">
    <source>
        <dbReference type="Proteomes" id="UP000677457"/>
    </source>
</evidence>
<keyword evidence="3" id="KW-1185">Reference proteome</keyword>
<keyword evidence="1" id="KW-0812">Transmembrane</keyword>